<evidence type="ECO:0000256" key="1">
    <source>
        <dbReference type="SAM" id="MobiDB-lite"/>
    </source>
</evidence>
<dbReference type="EMBL" id="JAOYFB010000003">
    <property type="protein sequence ID" value="KAK4009249.1"/>
    <property type="molecule type" value="Genomic_DNA"/>
</dbReference>
<organism evidence="2 3">
    <name type="scientific">Daphnia magna</name>
    <dbReference type="NCBI Taxonomy" id="35525"/>
    <lineage>
        <taxon>Eukaryota</taxon>
        <taxon>Metazoa</taxon>
        <taxon>Ecdysozoa</taxon>
        <taxon>Arthropoda</taxon>
        <taxon>Crustacea</taxon>
        <taxon>Branchiopoda</taxon>
        <taxon>Diplostraca</taxon>
        <taxon>Cladocera</taxon>
        <taxon>Anomopoda</taxon>
        <taxon>Daphniidae</taxon>
        <taxon>Daphnia</taxon>
    </lineage>
</organism>
<reference evidence="2 3" key="1">
    <citation type="journal article" date="2023" name="Nucleic Acids Res.">
        <title>The hologenome of Daphnia magna reveals possible DNA methylation and microbiome-mediated evolution of the host genome.</title>
        <authorList>
            <person name="Chaturvedi A."/>
            <person name="Li X."/>
            <person name="Dhandapani V."/>
            <person name="Marshall H."/>
            <person name="Kissane S."/>
            <person name="Cuenca-Cambronero M."/>
            <person name="Asole G."/>
            <person name="Calvet F."/>
            <person name="Ruiz-Romero M."/>
            <person name="Marangio P."/>
            <person name="Guigo R."/>
            <person name="Rago D."/>
            <person name="Mirbahai L."/>
            <person name="Eastwood N."/>
            <person name="Colbourne J.K."/>
            <person name="Zhou J."/>
            <person name="Mallon E."/>
            <person name="Orsini L."/>
        </authorList>
    </citation>
    <scope>NUCLEOTIDE SEQUENCE [LARGE SCALE GENOMIC DNA]</scope>
    <source>
        <strain evidence="2">LRV0_1</strain>
    </source>
</reference>
<protein>
    <submittedName>
        <fullName evidence="2">Uncharacterized protein</fullName>
    </submittedName>
</protein>
<dbReference type="Proteomes" id="UP001234178">
    <property type="component" value="Unassembled WGS sequence"/>
</dbReference>
<evidence type="ECO:0000313" key="2">
    <source>
        <dbReference type="EMBL" id="KAK4009249.1"/>
    </source>
</evidence>
<accession>A0ABQ9Z996</accession>
<evidence type="ECO:0000313" key="3">
    <source>
        <dbReference type="Proteomes" id="UP001234178"/>
    </source>
</evidence>
<gene>
    <name evidence="2" type="ORF">OUZ56_018365</name>
</gene>
<name>A0ABQ9Z996_9CRUS</name>
<sequence>MNMKLQTLLIESRETESNGTADPICLTVLPLQSTPKPCVNETTVTSTSDGLDETEPTDPPTSFRHLAEKQFVPIEKSGDPVAIPFNPINISYSSTILCVDNTNVLLEPSILVGSQSQSLNKK</sequence>
<comment type="caution">
    <text evidence="2">The sequence shown here is derived from an EMBL/GenBank/DDBJ whole genome shotgun (WGS) entry which is preliminary data.</text>
</comment>
<feature type="region of interest" description="Disordered" evidence="1">
    <location>
        <begin position="40"/>
        <end position="63"/>
    </location>
</feature>
<feature type="compositionally biased region" description="Polar residues" evidence="1">
    <location>
        <begin position="40"/>
        <end position="49"/>
    </location>
</feature>
<proteinExistence type="predicted"/>
<keyword evidence="3" id="KW-1185">Reference proteome</keyword>